<protein>
    <submittedName>
        <fullName evidence="2">Uncharacterized protein</fullName>
    </submittedName>
</protein>
<dbReference type="RefSeq" id="WP_085102388.1">
    <property type="nucleotide sequence ID" value="NZ_FWZU01000004.1"/>
</dbReference>
<feature type="transmembrane region" description="Helical" evidence="1">
    <location>
        <begin position="44"/>
        <end position="62"/>
    </location>
</feature>
<name>A0A1X7DX75_9BACT</name>
<organism evidence="2 3">
    <name type="scientific">Desulfovibrio gilichinskyi</name>
    <dbReference type="NCBI Taxonomy" id="1519643"/>
    <lineage>
        <taxon>Bacteria</taxon>
        <taxon>Pseudomonadati</taxon>
        <taxon>Thermodesulfobacteriota</taxon>
        <taxon>Desulfovibrionia</taxon>
        <taxon>Desulfovibrionales</taxon>
        <taxon>Desulfovibrionaceae</taxon>
        <taxon>Desulfovibrio</taxon>
    </lineage>
</organism>
<dbReference type="Proteomes" id="UP000192906">
    <property type="component" value="Unassembled WGS sequence"/>
</dbReference>
<dbReference type="STRING" id="1519643.SAMN06295933_2327"/>
<dbReference type="AlphaFoldDB" id="A0A1X7DX75"/>
<reference evidence="3" key="1">
    <citation type="submission" date="2017-04" db="EMBL/GenBank/DDBJ databases">
        <authorList>
            <person name="Varghese N."/>
            <person name="Submissions S."/>
        </authorList>
    </citation>
    <scope>NUCLEOTIDE SEQUENCE [LARGE SCALE GENOMIC DNA]</scope>
    <source>
        <strain evidence="3">K3S</strain>
    </source>
</reference>
<proteinExistence type="predicted"/>
<dbReference type="OrthoDB" id="5460242at2"/>
<gene>
    <name evidence="2" type="ORF">SAMN06295933_2327</name>
</gene>
<evidence type="ECO:0000313" key="3">
    <source>
        <dbReference type="Proteomes" id="UP000192906"/>
    </source>
</evidence>
<evidence type="ECO:0000256" key="1">
    <source>
        <dbReference type="SAM" id="Phobius"/>
    </source>
</evidence>
<keyword evidence="1" id="KW-0472">Membrane</keyword>
<dbReference type="EMBL" id="FWZU01000004">
    <property type="protein sequence ID" value="SMF23478.1"/>
    <property type="molecule type" value="Genomic_DNA"/>
</dbReference>
<sequence>MKIKKIIKHIQWLPIFLGTVMVFASRAFDGSFIALFRGVPLTGITRWLMTITGIFFIFYGLISKDASKELQEATVCPKCQTPFGVGLGLGLGVKKDSQHEFCPQCKVKLEPLNGFYKRHPELKETEIDTSMEETKE</sequence>
<feature type="transmembrane region" description="Helical" evidence="1">
    <location>
        <begin position="12"/>
        <end position="38"/>
    </location>
</feature>
<evidence type="ECO:0000313" key="2">
    <source>
        <dbReference type="EMBL" id="SMF23478.1"/>
    </source>
</evidence>
<accession>A0A1X7DX75</accession>
<keyword evidence="1" id="KW-0812">Transmembrane</keyword>
<keyword evidence="1" id="KW-1133">Transmembrane helix</keyword>
<keyword evidence="3" id="KW-1185">Reference proteome</keyword>